<keyword evidence="4" id="KW-1185">Reference proteome</keyword>
<evidence type="ECO:0000256" key="1">
    <source>
        <dbReference type="SAM" id="MobiDB-lite"/>
    </source>
</evidence>
<evidence type="ECO:0000313" key="4">
    <source>
        <dbReference type="Proteomes" id="UP000324222"/>
    </source>
</evidence>
<feature type="signal peptide" evidence="2">
    <location>
        <begin position="1"/>
        <end position="20"/>
    </location>
</feature>
<feature type="chain" id="PRO_5022682279" evidence="2">
    <location>
        <begin position="21"/>
        <end position="236"/>
    </location>
</feature>
<evidence type="ECO:0000256" key="2">
    <source>
        <dbReference type="SAM" id="SignalP"/>
    </source>
</evidence>
<proteinExistence type="predicted"/>
<protein>
    <submittedName>
        <fullName evidence="3">Uncharacterized protein</fullName>
    </submittedName>
</protein>
<dbReference type="EMBL" id="VSRR010061007">
    <property type="protein sequence ID" value="MPC82887.1"/>
    <property type="molecule type" value="Genomic_DNA"/>
</dbReference>
<organism evidence="3 4">
    <name type="scientific">Portunus trituberculatus</name>
    <name type="common">Swimming crab</name>
    <name type="synonym">Neptunus trituberculatus</name>
    <dbReference type="NCBI Taxonomy" id="210409"/>
    <lineage>
        <taxon>Eukaryota</taxon>
        <taxon>Metazoa</taxon>
        <taxon>Ecdysozoa</taxon>
        <taxon>Arthropoda</taxon>
        <taxon>Crustacea</taxon>
        <taxon>Multicrustacea</taxon>
        <taxon>Malacostraca</taxon>
        <taxon>Eumalacostraca</taxon>
        <taxon>Eucarida</taxon>
        <taxon>Decapoda</taxon>
        <taxon>Pleocyemata</taxon>
        <taxon>Brachyura</taxon>
        <taxon>Eubrachyura</taxon>
        <taxon>Portunoidea</taxon>
        <taxon>Portunidae</taxon>
        <taxon>Portuninae</taxon>
        <taxon>Portunus</taxon>
    </lineage>
</organism>
<keyword evidence="2" id="KW-0732">Signal</keyword>
<comment type="caution">
    <text evidence="3">The sequence shown here is derived from an EMBL/GenBank/DDBJ whole genome shotgun (WGS) entry which is preliminary data.</text>
</comment>
<feature type="compositionally biased region" description="Polar residues" evidence="1">
    <location>
        <begin position="60"/>
        <end position="77"/>
    </location>
</feature>
<dbReference type="Proteomes" id="UP000324222">
    <property type="component" value="Unassembled WGS sequence"/>
</dbReference>
<dbReference type="AlphaFoldDB" id="A0A5B7IMF9"/>
<sequence>MLLLLLLPLLSLSLLPDCVAGRLAPNTACNGGVCSFDLREDSQQTLQRPGLKNVSLAPATPTTASHEISLQQNSSPHHSGEDTPSVPLEVQEVREFSGLVLESIGAWLRRPSGEQGGQDAPTSLSQDLWWLRGLPRRSVVRETLEFLQESYLNAPSLEEMLTDLEEALRDLNDRLSVPRSPSNRAPHTNAFLRHRTKRDEDVTMQVVQVGLIIGTLVTSFIAIIVDELNPIITDIH</sequence>
<accession>A0A5B7IMF9</accession>
<reference evidence="3 4" key="1">
    <citation type="submission" date="2019-05" db="EMBL/GenBank/DDBJ databases">
        <title>Another draft genome of Portunus trituberculatus and its Hox gene families provides insights of decapod evolution.</title>
        <authorList>
            <person name="Jeong J.-H."/>
            <person name="Song I."/>
            <person name="Kim S."/>
            <person name="Choi T."/>
            <person name="Kim D."/>
            <person name="Ryu S."/>
            <person name="Kim W."/>
        </authorList>
    </citation>
    <scope>NUCLEOTIDE SEQUENCE [LARGE SCALE GENOMIC DNA]</scope>
    <source>
        <tissue evidence="3">Muscle</tissue>
    </source>
</reference>
<evidence type="ECO:0000313" key="3">
    <source>
        <dbReference type="EMBL" id="MPC82887.1"/>
    </source>
</evidence>
<name>A0A5B7IMF9_PORTR</name>
<feature type="region of interest" description="Disordered" evidence="1">
    <location>
        <begin position="47"/>
        <end position="85"/>
    </location>
</feature>
<gene>
    <name evidence="3" type="ORF">E2C01_077574</name>
</gene>